<dbReference type="EMBL" id="RWGY01000039">
    <property type="protein sequence ID" value="TVU08745.1"/>
    <property type="molecule type" value="Genomic_DNA"/>
</dbReference>
<feature type="non-terminal residue" evidence="1">
    <location>
        <position position="1"/>
    </location>
</feature>
<name>A0A5J9TBQ8_9POAL</name>
<comment type="caution">
    <text evidence="1">The sequence shown here is derived from an EMBL/GenBank/DDBJ whole genome shotgun (WGS) entry which is preliminary data.</text>
</comment>
<sequence>MAADWTSLPADLINRIADSVLATDDIDYYMDFRAPIPRLPRQPRLHPRLYVNLATGRFVHKDMPMLRSYFLVAGAAGGLLVLADRSAPHAARVLNPFTGGLIRFAAPVPLETAVVAHVVGSSPPTLVLLCYESRTIYWGDPDDESFHVLKEKHNSRPWVWMSLVGTRDRREHGSFGSLLDPSANNILVW</sequence>
<keyword evidence="2" id="KW-1185">Reference proteome</keyword>
<dbReference type="Gramene" id="TVU08745">
    <property type="protein sequence ID" value="TVU08745"/>
    <property type="gene ID" value="EJB05_42157"/>
</dbReference>
<reference evidence="1 2" key="1">
    <citation type="journal article" date="2019" name="Sci. Rep.">
        <title>A high-quality genome of Eragrostis curvula grass provides insights into Poaceae evolution and supports new strategies to enhance forage quality.</title>
        <authorList>
            <person name="Carballo J."/>
            <person name="Santos B.A.C.M."/>
            <person name="Zappacosta D."/>
            <person name="Garbus I."/>
            <person name="Selva J.P."/>
            <person name="Gallo C.A."/>
            <person name="Diaz A."/>
            <person name="Albertini E."/>
            <person name="Caccamo M."/>
            <person name="Echenique V."/>
        </authorList>
    </citation>
    <scope>NUCLEOTIDE SEQUENCE [LARGE SCALE GENOMIC DNA]</scope>
    <source>
        <strain evidence="2">cv. Victoria</strain>
        <tissue evidence="1">Leaf</tissue>
    </source>
</reference>
<evidence type="ECO:0000313" key="2">
    <source>
        <dbReference type="Proteomes" id="UP000324897"/>
    </source>
</evidence>
<evidence type="ECO:0000313" key="1">
    <source>
        <dbReference type="EMBL" id="TVU08745.1"/>
    </source>
</evidence>
<dbReference type="OrthoDB" id="688438at2759"/>
<dbReference type="PANTHER" id="PTHR33165:SF86">
    <property type="entry name" value="EXPRESSED PROTEIN"/>
    <property type="match status" value="1"/>
</dbReference>
<organism evidence="1 2">
    <name type="scientific">Eragrostis curvula</name>
    <name type="common">weeping love grass</name>
    <dbReference type="NCBI Taxonomy" id="38414"/>
    <lineage>
        <taxon>Eukaryota</taxon>
        <taxon>Viridiplantae</taxon>
        <taxon>Streptophyta</taxon>
        <taxon>Embryophyta</taxon>
        <taxon>Tracheophyta</taxon>
        <taxon>Spermatophyta</taxon>
        <taxon>Magnoliopsida</taxon>
        <taxon>Liliopsida</taxon>
        <taxon>Poales</taxon>
        <taxon>Poaceae</taxon>
        <taxon>PACMAD clade</taxon>
        <taxon>Chloridoideae</taxon>
        <taxon>Eragrostideae</taxon>
        <taxon>Eragrostidinae</taxon>
        <taxon>Eragrostis</taxon>
    </lineage>
</organism>
<protein>
    <submittedName>
        <fullName evidence="1">Uncharacterized protein</fullName>
    </submittedName>
</protein>
<accession>A0A5J9TBQ8</accession>
<dbReference type="PANTHER" id="PTHR33165">
    <property type="entry name" value="F-BOX DOMAIN CONTAINING PROTEIN-LIKE-RELATED"/>
    <property type="match status" value="1"/>
</dbReference>
<proteinExistence type="predicted"/>
<gene>
    <name evidence="1" type="ORF">EJB05_42157</name>
</gene>
<dbReference type="Proteomes" id="UP000324897">
    <property type="component" value="Chromosome 3"/>
</dbReference>
<dbReference type="AlphaFoldDB" id="A0A5J9TBQ8"/>